<organism evidence="2 3">
    <name type="scientific">Halorientalis pallida</name>
    <dbReference type="NCBI Taxonomy" id="2479928"/>
    <lineage>
        <taxon>Archaea</taxon>
        <taxon>Methanobacteriati</taxon>
        <taxon>Methanobacteriota</taxon>
        <taxon>Stenosarchaea group</taxon>
        <taxon>Halobacteria</taxon>
        <taxon>Halobacteriales</taxon>
        <taxon>Haloarculaceae</taxon>
        <taxon>Halorientalis</taxon>
    </lineage>
</organism>
<comment type="caution">
    <text evidence="2">The sequence shown here is derived from an EMBL/GenBank/DDBJ whole genome shotgun (WGS) entry which is preliminary data.</text>
</comment>
<name>A0A498L1T8_9EURY</name>
<dbReference type="InterPro" id="IPR013971">
    <property type="entry name" value="HalX_domain"/>
</dbReference>
<evidence type="ECO:0000259" key="1">
    <source>
        <dbReference type="Pfam" id="PF08663"/>
    </source>
</evidence>
<gene>
    <name evidence="2" type="ORF">EAF64_10405</name>
</gene>
<keyword evidence="3" id="KW-1185">Reference proteome</keyword>
<protein>
    <recommendedName>
        <fullName evidence="1">HalX domain-containing protein</fullName>
    </recommendedName>
</protein>
<sequence>MPHSRRVLVAASDGQAATYQEWLDDWSSEVVESDAELLSTVTPDVAAIVVETEVASDGVERLFDELVARAVDRPVIVVGDDAPNADGIGLRFTEYLVRPLDPEPFREAVATAASMSDEAVRKQTYLSLAASQAALELELTPTERSGHDVYDRHVERLDQLRDRSEAALDELDERLSGHPS</sequence>
<dbReference type="EMBL" id="RDFA01000003">
    <property type="protein sequence ID" value="RXK49321.1"/>
    <property type="molecule type" value="Genomic_DNA"/>
</dbReference>
<dbReference type="Pfam" id="PF08663">
    <property type="entry name" value="HalX"/>
    <property type="match status" value="1"/>
</dbReference>
<proteinExistence type="predicted"/>
<evidence type="ECO:0000313" key="3">
    <source>
        <dbReference type="Proteomes" id="UP000289691"/>
    </source>
</evidence>
<reference evidence="2 3" key="1">
    <citation type="submission" date="2019-01" db="EMBL/GenBank/DDBJ databases">
        <title>Halorientalis sp. F13-25 a new haloarchaeum isolated from hypersaline water.</title>
        <authorList>
            <person name="Ana D.-V."/>
            <person name="Cristina S.-P."/>
            <person name="Antonio V."/>
        </authorList>
    </citation>
    <scope>NUCLEOTIDE SEQUENCE [LARGE SCALE GENOMIC DNA]</scope>
    <source>
        <strain evidence="2 3">F13-25</strain>
    </source>
</reference>
<accession>A0A498L1T8</accession>
<dbReference type="AlphaFoldDB" id="A0A498L1T8"/>
<evidence type="ECO:0000313" key="2">
    <source>
        <dbReference type="EMBL" id="RXK49321.1"/>
    </source>
</evidence>
<dbReference type="Proteomes" id="UP000289691">
    <property type="component" value="Unassembled WGS sequence"/>
</dbReference>
<dbReference type="RefSeq" id="WP_129068917.1">
    <property type="nucleotide sequence ID" value="NZ_RDFA01000003.1"/>
</dbReference>
<feature type="domain" description="HalX" evidence="1">
    <location>
        <begin position="123"/>
        <end position="173"/>
    </location>
</feature>